<feature type="transmembrane region" description="Helical" evidence="13">
    <location>
        <begin position="94"/>
        <end position="115"/>
    </location>
</feature>
<dbReference type="PANTHER" id="PTHR43221:SF1">
    <property type="entry name" value="PROTEASE HTPX"/>
    <property type="match status" value="1"/>
</dbReference>
<dbReference type="GO" id="GO:0005886">
    <property type="term" value="C:plasma membrane"/>
    <property type="evidence" value="ECO:0007669"/>
    <property type="project" value="UniProtKB-SubCell"/>
</dbReference>
<feature type="compositionally biased region" description="Gly residues" evidence="12">
    <location>
        <begin position="401"/>
        <end position="474"/>
    </location>
</feature>
<evidence type="ECO:0000256" key="4">
    <source>
        <dbReference type="ARBA" id="ARBA00022670"/>
    </source>
</evidence>
<evidence type="ECO:0000256" key="10">
    <source>
        <dbReference type="ARBA" id="ARBA00023049"/>
    </source>
</evidence>
<evidence type="ECO:0000313" key="16">
    <source>
        <dbReference type="Proteomes" id="UP000216533"/>
    </source>
</evidence>
<keyword evidence="4" id="KW-0645">Protease</keyword>
<proteinExistence type="predicted"/>
<feature type="domain" description="Peptidase M48" evidence="14">
    <location>
        <begin position="141"/>
        <end position="232"/>
    </location>
</feature>
<evidence type="ECO:0000256" key="5">
    <source>
        <dbReference type="ARBA" id="ARBA00022692"/>
    </source>
</evidence>
<dbReference type="Proteomes" id="UP000216533">
    <property type="component" value="Unassembled WGS sequence"/>
</dbReference>
<feature type="compositionally biased region" description="Low complexity" evidence="12">
    <location>
        <begin position="615"/>
        <end position="629"/>
    </location>
</feature>
<feature type="compositionally biased region" description="Polar residues" evidence="12">
    <location>
        <begin position="475"/>
        <end position="506"/>
    </location>
</feature>
<reference evidence="15 16" key="1">
    <citation type="submission" date="2017-07" db="EMBL/GenBank/DDBJ databases">
        <title>Draft whole genome sequences of clinical Proprionibacteriaceae strains.</title>
        <authorList>
            <person name="Bernier A.-M."/>
            <person name="Bernard K."/>
            <person name="Domingo M.-C."/>
        </authorList>
    </citation>
    <scope>NUCLEOTIDE SEQUENCE [LARGE SCALE GENOMIC DNA]</scope>
    <source>
        <strain evidence="15 16">NML 160184</strain>
    </source>
</reference>
<evidence type="ECO:0000259" key="14">
    <source>
        <dbReference type="Pfam" id="PF01435"/>
    </source>
</evidence>
<feature type="compositionally biased region" description="Basic and acidic residues" evidence="12">
    <location>
        <begin position="570"/>
        <end position="585"/>
    </location>
</feature>
<comment type="caution">
    <text evidence="15">The sequence shown here is derived from an EMBL/GenBank/DDBJ whole genome shotgun (WGS) entry which is preliminary data.</text>
</comment>
<evidence type="ECO:0000256" key="6">
    <source>
        <dbReference type="ARBA" id="ARBA00022723"/>
    </source>
</evidence>
<feature type="transmembrane region" description="Helical" evidence="13">
    <location>
        <begin position="40"/>
        <end position="68"/>
    </location>
</feature>
<dbReference type="InterPro" id="IPR050083">
    <property type="entry name" value="HtpX_protease"/>
</dbReference>
<feature type="region of interest" description="Disordered" evidence="12">
    <location>
        <begin position="1"/>
        <end position="22"/>
    </location>
</feature>
<evidence type="ECO:0000256" key="7">
    <source>
        <dbReference type="ARBA" id="ARBA00022801"/>
    </source>
</evidence>
<name>A0A255EFZ8_9ACTN</name>
<keyword evidence="6" id="KW-0479">Metal-binding</keyword>
<accession>A0A255EFZ8</accession>
<dbReference type="Pfam" id="PF01435">
    <property type="entry name" value="Peptidase_M48"/>
    <property type="match status" value="1"/>
</dbReference>
<dbReference type="AlphaFoldDB" id="A0A255EFZ8"/>
<evidence type="ECO:0000256" key="11">
    <source>
        <dbReference type="ARBA" id="ARBA00023136"/>
    </source>
</evidence>
<keyword evidence="7" id="KW-0378">Hydrolase</keyword>
<feature type="region of interest" description="Disordered" evidence="12">
    <location>
        <begin position="329"/>
        <end position="383"/>
    </location>
</feature>
<dbReference type="RefSeq" id="WP_094449539.1">
    <property type="nucleotide sequence ID" value="NZ_NMVI01000005.1"/>
</dbReference>
<dbReference type="Gene3D" id="3.30.2010.10">
    <property type="entry name" value="Metalloproteases ('zincins'), catalytic domain"/>
    <property type="match status" value="1"/>
</dbReference>
<feature type="compositionally biased region" description="Low complexity" evidence="12">
    <location>
        <begin position="509"/>
        <end position="532"/>
    </location>
</feature>
<dbReference type="GO" id="GO:0006508">
    <property type="term" value="P:proteolysis"/>
    <property type="evidence" value="ECO:0007669"/>
    <property type="project" value="UniProtKB-KW"/>
</dbReference>
<comment type="subcellular location">
    <subcellularLocation>
        <location evidence="2">Cell membrane</location>
        <topology evidence="2">Multi-pass membrane protein</topology>
    </subcellularLocation>
</comment>
<comment type="cofactor">
    <cofactor evidence="1">
        <name>Zn(2+)</name>
        <dbReference type="ChEBI" id="CHEBI:29105"/>
    </cofactor>
</comment>
<dbReference type="GO" id="GO:0046872">
    <property type="term" value="F:metal ion binding"/>
    <property type="evidence" value="ECO:0007669"/>
    <property type="project" value="UniProtKB-KW"/>
</dbReference>
<organism evidence="15 16">
    <name type="scientific">Parenemella sanctibonifatiensis</name>
    <dbReference type="NCBI Taxonomy" id="2016505"/>
    <lineage>
        <taxon>Bacteria</taxon>
        <taxon>Bacillati</taxon>
        <taxon>Actinomycetota</taxon>
        <taxon>Actinomycetes</taxon>
        <taxon>Propionibacteriales</taxon>
        <taxon>Propionibacteriaceae</taxon>
        <taxon>Parenemella</taxon>
    </lineage>
</organism>
<evidence type="ECO:0000256" key="9">
    <source>
        <dbReference type="ARBA" id="ARBA00022989"/>
    </source>
</evidence>
<feature type="region of interest" description="Disordered" evidence="12">
    <location>
        <begin position="395"/>
        <end position="629"/>
    </location>
</feature>
<keyword evidence="8" id="KW-0862">Zinc</keyword>
<dbReference type="EMBL" id="NMVI01000005">
    <property type="protein sequence ID" value="OYN90446.1"/>
    <property type="molecule type" value="Genomic_DNA"/>
</dbReference>
<gene>
    <name evidence="15" type="ORF">CGZ92_01010</name>
</gene>
<evidence type="ECO:0000256" key="8">
    <source>
        <dbReference type="ARBA" id="ARBA00022833"/>
    </source>
</evidence>
<dbReference type="GO" id="GO:0004222">
    <property type="term" value="F:metalloendopeptidase activity"/>
    <property type="evidence" value="ECO:0007669"/>
    <property type="project" value="InterPro"/>
</dbReference>
<feature type="compositionally biased region" description="Polar residues" evidence="12">
    <location>
        <begin position="557"/>
        <end position="566"/>
    </location>
</feature>
<evidence type="ECO:0000256" key="12">
    <source>
        <dbReference type="SAM" id="MobiDB-lite"/>
    </source>
</evidence>
<evidence type="ECO:0000256" key="13">
    <source>
        <dbReference type="SAM" id="Phobius"/>
    </source>
</evidence>
<sequence>MSINYPPQAEADPAPPTATNRQTTLGPQLKRILHPGEMPFVVTGAVIAVIVYVAAAVLILPVLAVQFINFVTNTPTDPAPPPSPYPWDQVINDGIGWVVVLLMVAAVSPFLVLFIRGVYYAQYRVSGVRMSPTQFPEGYKMVVEAALSAGLRKIPDAYVIPGQGVVNAFASGHGWRRFIVLHSDMFEVGGAARDPEALRFVIAHEVGHIGAGHVSYWRTLLMQIMQQIPLLGMFLSRAQEYTADNFGYKLTGQQGGYGAMKVLAAGKYLNANVNPDELADRAITDRALWVPLVNVLGSHPIITWRIQAIRDRSKGGSLLLWPKGPLAGTPSLPDASKPTKDYPSPQEAGAFIETYPPTGEPQFGKVFPSPLPGAEIRQGEDSAYGQRMLRRGWRTAELPPGGQGGGFGGQGGFGPAGPQGPGGPGGFGPQGPQGPGGFGPQGPQGPGGFGPQGPQSPGGPGGFGPQGGQPGGAGMNSQSAGFSQDQAGSQPSAEWPSSAQSASWPEQTGPVFQGQQHPGQGFQGEQGFQAEAQSDRGQHFPAEQGSSEPASADQPRSDQGQGQAYQAESEDWRNSTRWQDWDSGRQDFGQQDSGRQDSGEPGSGQSEQHNEGDQQDPQQGDSGPQGTRW</sequence>
<keyword evidence="10" id="KW-0482">Metalloprotease</keyword>
<dbReference type="CDD" id="cd07325">
    <property type="entry name" value="M48_Ste24p_like"/>
    <property type="match status" value="1"/>
</dbReference>
<dbReference type="InterPro" id="IPR001915">
    <property type="entry name" value="Peptidase_M48"/>
</dbReference>
<dbReference type="PANTHER" id="PTHR43221">
    <property type="entry name" value="PROTEASE HTPX"/>
    <property type="match status" value="1"/>
</dbReference>
<keyword evidence="11 13" id="KW-0472">Membrane</keyword>
<keyword evidence="3" id="KW-1003">Cell membrane</keyword>
<evidence type="ECO:0000256" key="2">
    <source>
        <dbReference type="ARBA" id="ARBA00004651"/>
    </source>
</evidence>
<keyword evidence="5 13" id="KW-0812">Transmembrane</keyword>
<protein>
    <submittedName>
        <fullName evidence="15">Peptidase M48</fullName>
    </submittedName>
</protein>
<evidence type="ECO:0000256" key="3">
    <source>
        <dbReference type="ARBA" id="ARBA00022475"/>
    </source>
</evidence>
<evidence type="ECO:0000313" key="15">
    <source>
        <dbReference type="EMBL" id="OYN90446.1"/>
    </source>
</evidence>
<evidence type="ECO:0000256" key="1">
    <source>
        <dbReference type="ARBA" id="ARBA00001947"/>
    </source>
</evidence>
<keyword evidence="9 13" id="KW-1133">Transmembrane helix</keyword>